<comment type="subcellular location">
    <subcellularLocation>
        <location evidence="1">Cell membrane</location>
        <topology evidence="1">Multi-pass membrane protein</topology>
    </subcellularLocation>
</comment>
<keyword evidence="4" id="KW-1003">Cell membrane</keyword>
<feature type="transmembrane region" description="Helical" evidence="8">
    <location>
        <begin position="35"/>
        <end position="58"/>
    </location>
</feature>
<name>A0A1D7TL59_9BACT</name>
<feature type="transmembrane region" description="Helical" evidence="8">
    <location>
        <begin position="156"/>
        <end position="173"/>
    </location>
</feature>
<dbReference type="InterPro" id="IPR011606">
    <property type="entry name" value="Brnchd-chn_aa_trnsp_permease"/>
</dbReference>
<reference evidence="10" key="1">
    <citation type="submission" date="2016-08" db="EMBL/GenBank/DDBJ databases">
        <title>Complete genome sequence of the organohalide-respiring Epsilonproteobacterium Sulfurospirillum halorespirans.</title>
        <authorList>
            <person name="Goris T."/>
            <person name="Zimmermann J."/>
            <person name="Schenz B."/>
            <person name="Lemos M."/>
            <person name="Hackermueller J."/>
            <person name="Diekert G."/>
        </authorList>
    </citation>
    <scope>NUCLEOTIDE SEQUENCE [LARGE SCALE GENOMIC DNA]</scope>
    <source>
        <strain>DSM 13726</strain>
        <strain evidence="10">PCE-M2</strain>
    </source>
</reference>
<dbReference type="Pfam" id="PF03591">
    <property type="entry name" value="AzlC"/>
    <property type="match status" value="1"/>
</dbReference>
<dbReference type="AlphaFoldDB" id="A0A1D7TL59"/>
<organism evidence="9 10">
    <name type="scientific">Sulfurospirillum halorespirans DSM 13726</name>
    <dbReference type="NCBI Taxonomy" id="1193502"/>
    <lineage>
        <taxon>Bacteria</taxon>
        <taxon>Pseudomonadati</taxon>
        <taxon>Campylobacterota</taxon>
        <taxon>Epsilonproteobacteria</taxon>
        <taxon>Campylobacterales</taxon>
        <taxon>Sulfurospirillaceae</taxon>
        <taxon>Sulfurospirillum</taxon>
    </lineage>
</organism>
<evidence type="ECO:0000256" key="5">
    <source>
        <dbReference type="ARBA" id="ARBA00022692"/>
    </source>
</evidence>
<dbReference type="GO" id="GO:0005886">
    <property type="term" value="C:plasma membrane"/>
    <property type="evidence" value="ECO:0007669"/>
    <property type="project" value="UniProtKB-SubCell"/>
</dbReference>
<evidence type="ECO:0000313" key="10">
    <source>
        <dbReference type="Proteomes" id="UP000094609"/>
    </source>
</evidence>
<keyword evidence="10" id="KW-1185">Reference proteome</keyword>
<dbReference type="PATRIC" id="fig|1193502.14.peg.1977"/>
<evidence type="ECO:0000256" key="3">
    <source>
        <dbReference type="ARBA" id="ARBA00022448"/>
    </source>
</evidence>
<keyword evidence="6 8" id="KW-1133">Transmembrane helix</keyword>
<dbReference type="GO" id="GO:1903785">
    <property type="term" value="P:L-valine transmembrane transport"/>
    <property type="evidence" value="ECO:0007669"/>
    <property type="project" value="TreeGrafter"/>
</dbReference>
<feature type="transmembrane region" description="Helical" evidence="8">
    <location>
        <begin position="180"/>
        <end position="196"/>
    </location>
</feature>
<evidence type="ECO:0000256" key="2">
    <source>
        <dbReference type="ARBA" id="ARBA00010735"/>
    </source>
</evidence>
<dbReference type="STRING" id="1193502.SHALO_1945"/>
<gene>
    <name evidence="9" type="ORF">SHALO_1945</name>
</gene>
<dbReference type="PANTHER" id="PTHR34979:SF1">
    <property type="entry name" value="INNER MEMBRANE PROTEIN YGAZ"/>
    <property type="match status" value="1"/>
</dbReference>
<dbReference type="PANTHER" id="PTHR34979">
    <property type="entry name" value="INNER MEMBRANE PROTEIN YGAZ"/>
    <property type="match status" value="1"/>
</dbReference>
<keyword evidence="5 8" id="KW-0812">Transmembrane</keyword>
<dbReference type="RefSeq" id="WP_069478367.1">
    <property type="nucleotide sequence ID" value="NZ_CP017111.1"/>
</dbReference>
<feature type="transmembrane region" description="Helical" evidence="8">
    <location>
        <begin position="6"/>
        <end position="28"/>
    </location>
</feature>
<accession>A0A1D7TL59</accession>
<sequence>MNFLAILKLTIPVMMGYIPLGMAFGLLLSKLLIPWYYAFFMSAFIFAGSGQFLVLTLFASQATILEIGIATFLLNLRHTFYGLSMISTFKHFSWKKHYLIFGLTDETFALLKTTEVPEGNRERAYLLITFLNQCYWIVGSVMGAMLGNILPFNYEGIEFSLTALFVVLSIELYKKNRLHKPFFVALIIGLFGMVLFPPQKMLILSLCAAAFVLIVFKRSMENGK</sequence>
<feature type="transmembrane region" description="Helical" evidence="8">
    <location>
        <begin position="124"/>
        <end position="150"/>
    </location>
</feature>
<dbReference type="KEGG" id="shal:SHALO_1945"/>
<proteinExistence type="inferred from homology"/>
<protein>
    <submittedName>
        <fullName evidence="9">Branched chain amino acid transport protein AzlC</fullName>
    </submittedName>
</protein>
<evidence type="ECO:0000256" key="8">
    <source>
        <dbReference type="SAM" id="Phobius"/>
    </source>
</evidence>
<dbReference type="Proteomes" id="UP000094609">
    <property type="component" value="Chromosome"/>
</dbReference>
<keyword evidence="7 8" id="KW-0472">Membrane</keyword>
<comment type="similarity">
    <text evidence="2">Belongs to the AzlC family.</text>
</comment>
<dbReference type="EMBL" id="CP017111">
    <property type="protein sequence ID" value="AOO65716.1"/>
    <property type="molecule type" value="Genomic_DNA"/>
</dbReference>
<evidence type="ECO:0000313" key="9">
    <source>
        <dbReference type="EMBL" id="AOO65716.1"/>
    </source>
</evidence>
<evidence type="ECO:0000256" key="1">
    <source>
        <dbReference type="ARBA" id="ARBA00004651"/>
    </source>
</evidence>
<evidence type="ECO:0000256" key="4">
    <source>
        <dbReference type="ARBA" id="ARBA00022475"/>
    </source>
</evidence>
<evidence type="ECO:0000256" key="6">
    <source>
        <dbReference type="ARBA" id="ARBA00022989"/>
    </source>
</evidence>
<keyword evidence="3" id="KW-0813">Transport</keyword>
<evidence type="ECO:0000256" key="7">
    <source>
        <dbReference type="ARBA" id="ARBA00023136"/>
    </source>
</evidence>
<feature type="transmembrane region" description="Helical" evidence="8">
    <location>
        <begin position="202"/>
        <end position="220"/>
    </location>
</feature>